<protein>
    <submittedName>
        <fullName evidence="8">EIICBA-Glc</fullName>
    </submittedName>
</protein>
<keyword evidence="2" id="KW-0813">Transport</keyword>
<dbReference type="AlphaFoldDB" id="A0A173R0W1"/>
<sequence length="156" mass="17094">MFFFKKNKNLKAFLTGELVSIDKVNDDVFSQKMMGDGIAIKPNDDKIYSPCNGTVEVVFEGSEHAIGIVMDNGLQVMIHCGLNTVNLTGICSSKVKKGDKVKAGQLIMTFDREKLKEENCDDITMLVVLDQGEAKSITFVGDQNVVANETEIAQIA</sequence>
<evidence type="ECO:0000256" key="5">
    <source>
        <dbReference type="ARBA" id="ARBA00022683"/>
    </source>
</evidence>
<evidence type="ECO:0000256" key="1">
    <source>
        <dbReference type="ARBA" id="ARBA00004496"/>
    </source>
</evidence>
<evidence type="ECO:0000256" key="4">
    <source>
        <dbReference type="ARBA" id="ARBA00022679"/>
    </source>
</evidence>
<dbReference type="Gene3D" id="2.70.70.10">
    <property type="entry name" value="Glucose Permease (Domain IIA)"/>
    <property type="match status" value="1"/>
</dbReference>
<dbReference type="PROSITE" id="PS51093">
    <property type="entry name" value="PTS_EIIA_TYPE_1"/>
    <property type="match status" value="1"/>
</dbReference>
<keyword evidence="6" id="KW-0418">Kinase</keyword>
<dbReference type="InterPro" id="IPR001127">
    <property type="entry name" value="PTS_EIIA_1_perm"/>
</dbReference>
<dbReference type="InterPro" id="IPR050890">
    <property type="entry name" value="PTS_EIIA_component"/>
</dbReference>
<dbReference type="Pfam" id="PF00358">
    <property type="entry name" value="PTS_EIIA_1"/>
    <property type="match status" value="1"/>
</dbReference>
<evidence type="ECO:0000256" key="2">
    <source>
        <dbReference type="ARBA" id="ARBA00022448"/>
    </source>
</evidence>
<dbReference type="EMBL" id="CYXT01000001">
    <property type="protein sequence ID" value="CUM71406.1"/>
    <property type="molecule type" value="Genomic_DNA"/>
</dbReference>
<proteinExistence type="predicted"/>
<dbReference type="SUPFAM" id="SSF51261">
    <property type="entry name" value="Duplicated hybrid motif"/>
    <property type="match status" value="1"/>
</dbReference>
<reference evidence="8 9" key="1">
    <citation type="submission" date="2015-09" db="EMBL/GenBank/DDBJ databases">
        <authorList>
            <consortium name="Pathogen Informatics"/>
        </authorList>
    </citation>
    <scope>NUCLEOTIDE SEQUENCE [LARGE SCALE GENOMIC DNA]</scope>
    <source>
        <strain evidence="8 9">2789STDY5608868</strain>
    </source>
</reference>
<dbReference type="InterPro" id="IPR011055">
    <property type="entry name" value="Dup_hybrid_motif"/>
</dbReference>
<accession>A0A173R0W1</accession>
<gene>
    <name evidence="8" type="primary">ptsG_1</name>
    <name evidence="8" type="ORF">ERS852425_00178</name>
</gene>
<evidence type="ECO:0000259" key="7">
    <source>
        <dbReference type="PROSITE" id="PS51093"/>
    </source>
</evidence>
<dbReference type="GO" id="GO:0005737">
    <property type="term" value="C:cytoplasm"/>
    <property type="evidence" value="ECO:0007669"/>
    <property type="project" value="UniProtKB-SubCell"/>
</dbReference>
<comment type="subcellular location">
    <subcellularLocation>
        <location evidence="1">Cytoplasm</location>
    </subcellularLocation>
</comment>
<keyword evidence="3" id="KW-0762">Sugar transport</keyword>
<name>A0A173R0W1_ANAHA</name>
<dbReference type="GO" id="GO:0016301">
    <property type="term" value="F:kinase activity"/>
    <property type="evidence" value="ECO:0007669"/>
    <property type="project" value="UniProtKB-KW"/>
</dbReference>
<organism evidence="8 9">
    <name type="scientific">Anaerostipes hadrus</name>
    <dbReference type="NCBI Taxonomy" id="649756"/>
    <lineage>
        <taxon>Bacteria</taxon>
        <taxon>Bacillati</taxon>
        <taxon>Bacillota</taxon>
        <taxon>Clostridia</taxon>
        <taxon>Lachnospirales</taxon>
        <taxon>Lachnospiraceae</taxon>
        <taxon>Anaerostipes</taxon>
    </lineage>
</organism>
<dbReference type="NCBIfam" id="TIGR00830">
    <property type="entry name" value="PTBA"/>
    <property type="match status" value="1"/>
</dbReference>
<keyword evidence="5" id="KW-0598">Phosphotransferase system</keyword>
<evidence type="ECO:0000313" key="9">
    <source>
        <dbReference type="Proteomes" id="UP000095598"/>
    </source>
</evidence>
<dbReference type="RefSeq" id="WP_055257547.1">
    <property type="nucleotide sequence ID" value="NZ_CYXT01000001.1"/>
</dbReference>
<dbReference type="PANTHER" id="PTHR45008">
    <property type="entry name" value="PTS SYSTEM GLUCOSE-SPECIFIC EIIA COMPONENT"/>
    <property type="match status" value="1"/>
</dbReference>
<dbReference type="PANTHER" id="PTHR45008:SF1">
    <property type="entry name" value="PTS SYSTEM GLUCOSE-SPECIFIC EIIA COMPONENT"/>
    <property type="match status" value="1"/>
</dbReference>
<evidence type="ECO:0000313" key="8">
    <source>
        <dbReference type="EMBL" id="CUM71406.1"/>
    </source>
</evidence>
<dbReference type="Proteomes" id="UP000095598">
    <property type="component" value="Unassembled WGS sequence"/>
</dbReference>
<dbReference type="GO" id="GO:0009401">
    <property type="term" value="P:phosphoenolpyruvate-dependent sugar phosphotransferase system"/>
    <property type="evidence" value="ECO:0007669"/>
    <property type="project" value="UniProtKB-KW"/>
</dbReference>
<dbReference type="FunFam" id="2.70.70.10:FF:000001">
    <property type="entry name" value="PTS system glucose-specific IIA component"/>
    <property type="match status" value="1"/>
</dbReference>
<feature type="domain" description="PTS EIIA type-1" evidence="7">
    <location>
        <begin position="26"/>
        <end position="130"/>
    </location>
</feature>
<keyword evidence="4" id="KW-0808">Transferase</keyword>
<evidence type="ECO:0000256" key="6">
    <source>
        <dbReference type="ARBA" id="ARBA00022777"/>
    </source>
</evidence>
<evidence type="ECO:0000256" key="3">
    <source>
        <dbReference type="ARBA" id="ARBA00022597"/>
    </source>
</evidence>